<keyword evidence="1" id="KW-0472">Membrane</keyword>
<name>A0A0F9TSI9_9ZZZZ</name>
<comment type="caution">
    <text evidence="2">The sequence shown here is derived from an EMBL/GenBank/DDBJ whole genome shotgun (WGS) entry which is preliminary data.</text>
</comment>
<keyword evidence="1" id="KW-0812">Transmembrane</keyword>
<gene>
    <name evidence="2" type="ORF">LCGC14_0310920</name>
</gene>
<feature type="transmembrane region" description="Helical" evidence="1">
    <location>
        <begin position="29"/>
        <end position="56"/>
    </location>
</feature>
<dbReference type="EMBL" id="LAZR01000203">
    <property type="protein sequence ID" value="KKN82279.1"/>
    <property type="molecule type" value="Genomic_DNA"/>
</dbReference>
<evidence type="ECO:0000313" key="2">
    <source>
        <dbReference type="EMBL" id="KKN82279.1"/>
    </source>
</evidence>
<organism evidence="2">
    <name type="scientific">marine sediment metagenome</name>
    <dbReference type="NCBI Taxonomy" id="412755"/>
    <lineage>
        <taxon>unclassified sequences</taxon>
        <taxon>metagenomes</taxon>
        <taxon>ecological metagenomes</taxon>
    </lineage>
</organism>
<dbReference type="AlphaFoldDB" id="A0A0F9TSI9"/>
<proteinExistence type="predicted"/>
<evidence type="ECO:0000256" key="1">
    <source>
        <dbReference type="SAM" id="Phobius"/>
    </source>
</evidence>
<protein>
    <submittedName>
        <fullName evidence="2">Uncharacterized protein</fullName>
    </submittedName>
</protein>
<accession>A0A0F9TSI9</accession>
<reference evidence="2" key="1">
    <citation type="journal article" date="2015" name="Nature">
        <title>Complex archaea that bridge the gap between prokaryotes and eukaryotes.</title>
        <authorList>
            <person name="Spang A."/>
            <person name="Saw J.H."/>
            <person name="Jorgensen S.L."/>
            <person name="Zaremba-Niedzwiedzka K."/>
            <person name="Martijn J."/>
            <person name="Lind A.E."/>
            <person name="van Eijk R."/>
            <person name="Schleper C."/>
            <person name="Guy L."/>
            <person name="Ettema T.J."/>
        </authorList>
    </citation>
    <scope>NUCLEOTIDE SEQUENCE</scope>
</reference>
<sequence>MVRTRWEGAIWHSNMATNPSLPPISRRPIIMLIIMLILGIAIGLLVGFVVLVVALAKIGGSFLS</sequence>
<keyword evidence="1" id="KW-1133">Transmembrane helix</keyword>